<keyword evidence="3" id="KW-1185">Reference proteome</keyword>
<protein>
    <submittedName>
        <fullName evidence="2">Uncharacterized protein</fullName>
    </submittedName>
</protein>
<evidence type="ECO:0000256" key="1">
    <source>
        <dbReference type="SAM" id="Phobius"/>
    </source>
</evidence>
<reference evidence="2" key="2">
    <citation type="submission" date="2015-06" db="UniProtKB">
        <authorList>
            <consortium name="EnsemblPlants"/>
        </authorList>
    </citation>
    <scope>IDENTIFICATION</scope>
</reference>
<dbReference type="AlphaFoldDB" id="A0A0E0Q3Z4"/>
<keyword evidence="1" id="KW-0812">Transmembrane</keyword>
<accession>A0A0E0Q3Z4</accession>
<proteinExistence type="predicted"/>
<name>A0A0E0Q3Z4_ORYRU</name>
<keyword evidence="1" id="KW-1133">Transmembrane helix</keyword>
<feature type="transmembrane region" description="Helical" evidence="1">
    <location>
        <begin position="58"/>
        <end position="78"/>
    </location>
</feature>
<evidence type="ECO:0000313" key="2">
    <source>
        <dbReference type="EnsemblPlants" id="ORUFI07G02650.2"/>
    </source>
</evidence>
<dbReference type="Gramene" id="ORUFI07G02650.2">
    <property type="protein sequence ID" value="ORUFI07G02650.2"/>
    <property type="gene ID" value="ORUFI07G02650"/>
</dbReference>
<dbReference type="Proteomes" id="UP000008022">
    <property type="component" value="Unassembled WGS sequence"/>
</dbReference>
<reference evidence="3" key="1">
    <citation type="submission" date="2013-06" db="EMBL/GenBank/DDBJ databases">
        <authorList>
            <person name="Zhao Q."/>
        </authorList>
    </citation>
    <scope>NUCLEOTIDE SEQUENCE</scope>
    <source>
        <strain evidence="3">cv. W1943</strain>
    </source>
</reference>
<organism evidence="2 3">
    <name type="scientific">Oryza rufipogon</name>
    <name type="common">Brownbeard rice</name>
    <name type="synonym">Asian wild rice</name>
    <dbReference type="NCBI Taxonomy" id="4529"/>
    <lineage>
        <taxon>Eukaryota</taxon>
        <taxon>Viridiplantae</taxon>
        <taxon>Streptophyta</taxon>
        <taxon>Embryophyta</taxon>
        <taxon>Tracheophyta</taxon>
        <taxon>Spermatophyta</taxon>
        <taxon>Magnoliopsida</taxon>
        <taxon>Liliopsida</taxon>
        <taxon>Poales</taxon>
        <taxon>Poaceae</taxon>
        <taxon>BOP clade</taxon>
        <taxon>Oryzoideae</taxon>
        <taxon>Oryzeae</taxon>
        <taxon>Oryzinae</taxon>
        <taxon>Oryza</taxon>
    </lineage>
</organism>
<dbReference type="EnsemblPlants" id="ORUFI07G02650.2">
    <property type="protein sequence ID" value="ORUFI07G02650.2"/>
    <property type="gene ID" value="ORUFI07G02650"/>
</dbReference>
<evidence type="ECO:0000313" key="3">
    <source>
        <dbReference type="Proteomes" id="UP000008022"/>
    </source>
</evidence>
<keyword evidence="1" id="KW-0472">Membrane</keyword>
<sequence>MIDLHTSVVIWQENKPPIQKSALANQPLLFLGPLAVYRRRRLMKDRVRAFEKRMRRDLFVGCRLANFLGFCGGCYLFARVYI</sequence>